<evidence type="ECO:0000313" key="6">
    <source>
        <dbReference type="Proteomes" id="UP000692954"/>
    </source>
</evidence>
<feature type="domain" description="Peptidase C1A papain C-terminal" evidence="3">
    <location>
        <begin position="115"/>
        <end position="321"/>
    </location>
</feature>
<evidence type="ECO:0000256" key="2">
    <source>
        <dbReference type="SAM" id="SignalP"/>
    </source>
</evidence>
<sequence>MFLHKVILSLLFSSILATQISFNNFQEWKTQFNKNYLSKNEELYRFYIYVANYDIIHKHNQEQEHSYTLGENQFMDLTHEEFLEIYGFKNPVQEFENSNQNSDRIPINNKKVVLYDWSDYCPLPKNQGNCGAGWAYATAEIMECYNLIQFGFGYLVLMSQQQLIDCVSNNNGCETQSMNDIINAFNYANEFHISELDYYPQSGKQDNCKGTRGRTTYKLTQFETIQRDKYTIIDSLSNGPVVAGFDISGWQFYKDGTYDCFLDQNANHHAIIVKTLALQDQEDKDYIEIQNSWGQYWGRNGLIKYSFNYNCKVFNRPIYKSFKIQVY</sequence>
<dbReference type="GO" id="GO:0006508">
    <property type="term" value="P:proteolysis"/>
    <property type="evidence" value="ECO:0007669"/>
    <property type="project" value="InterPro"/>
</dbReference>
<keyword evidence="6" id="KW-1185">Reference proteome</keyword>
<dbReference type="InterPro" id="IPR013128">
    <property type="entry name" value="Peptidase_C1A"/>
</dbReference>
<keyword evidence="2" id="KW-0732">Signal</keyword>
<gene>
    <name evidence="5" type="ORF">PSON_ATCC_30995.1.T1800087</name>
</gene>
<dbReference type="SMART" id="SM00645">
    <property type="entry name" value="Pept_C1"/>
    <property type="match status" value="1"/>
</dbReference>
<dbReference type="OrthoDB" id="300352at2759"/>
<name>A0A8S1RHV6_9CILI</name>
<evidence type="ECO:0000259" key="4">
    <source>
        <dbReference type="SMART" id="SM00848"/>
    </source>
</evidence>
<dbReference type="InterPro" id="IPR000668">
    <property type="entry name" value="Peptidase_C1A_C"/>
</dbReference>
<dbReference type="Pfam" id="PF08246">
    <property type="entry name" value="Inhibitor_I29"/>
    <property type="match status" value="1"/>
</dbReference>
<feature type="domain" description="Cathepsin propeptide inhibitor" evidence="4">
    <location>
        <begin position="25"/>
        <end position="82"/>
    </location>
</feature>
<evidence type="ECO:0000256" key="1">
    <source>
        <dbReference type="ARBA" id="ARBA00023145"/>
    </source>
</evidence>
<dbReference type="Pfam" id="PF00112">
    <property type="entry name" value="Peptidase_C1"/>
    <property type="match status" value="1"/>
</dbReference>
<dbReference type="EMBL" id="CAJJDN010000180">
    <property type="protein sequence ID" value="CAD8127866.1"/>
    <property type="molecule type" value="Genomic_DNA"/>
</dbReference>
<dbReference type="Proteomes" id="UP000692954">
    <property type="component" value="Unassembled WGS sequence"/>
</dbReference>
<reference evidence="5" key="1">
    <citation type="submission" date="2021-01" db="EMBL/GenBank/DDBJ databases">
        <authorList>
            <consortium name="Genoscope - CEA"/>
            <person name="William W."/>
        </authorList>
    </citation>
    <scope>NUCLEOTIDE SEQUENCE</scope>
</reference>
<evidence type="ECO:0000313" key="5">
    <source>
        <dbReference type="EMBL" id="CAD8127866.1"/>
    </source>
</evidence>
<organism evidence="5 6">
    <name type="scientific">Paramecium sonneborni</name>
    <dbReference type="NCBI Taxonomy" id="65129"/>
    <lineage>
        <taxon>Eukaryota</taxon>
        <taxon>Sar</taxon>
        <taxon>Alveolata</taxon>
        <taxon>Ciliophora</taxon>
        <taxon>Intramacronucleata</taxon>
        <taxon>Oligohymenophorea</taxon>
        <taxon>Peniculida</taxon>
        <taxon>Parameciidae</taxon>
        <taxon>Paramecium</taxon>
    </lineage>
</organism>
<protein>
    <recommendedName>
        <fullName evidence="7">Papain family cysteine protease</fullName>
    </recommendedName>
</protein>
<accession>A0A8S1RHV6</accession>
<feature type="signal peptide" evidence="2">
    <location>
        <begin position="1"/>
        <end position="17"/>
    </location>
</feature>
<dbReference type="InterPro" id="IPR013201">
    <property type="entry name" value="Prot_inhib_I29"/>
</dbReference>
<evidence type="ECO:0008006" key="7">
    <source>
        <dbReference type="Google" id="ProtNLM"/>
    </source>
</evidence>
<dbReference type="GO" id="GO:0008234">
    <property type="term" value="F:cysteine-type peptidase activity"/>
    <property type="evidence" value="ECO:0007669"/>
    <property type="project" value="InterPro"/>
</dbReference>
<dbReference type="PANTHER" id="PTHR12411">
    <property type="entry name" value="CYSTEINE PROTEASE FAMILY C1-RELATED"/>
    <property type="match status" value="1"/>
</dbReference>
<comment type="caution">
    <text evidence="5">The sequence shown here is derived from an EMBL/GenBank/DDBJ whole genome shotgun (WGS) entry which is preliminary data.</text>
</comment>
<feature type="chain" id="PRO_5035891668" description="Papain family cysteine protease" evidence="2">
    <location>
        <begin position="18"/>
        <end position="327"/>
    </location>
</feature>
<dbReference type="SMART" id="SM00848">
    <property type="entry name" value="Inhibitor_I29"/>
    <property type="match status" value="1"/>
</dbReference>
<keyword evidence="1" id="KW-0865">Zymogen</keyword>
<proteinExistence type="predicted"/>
<evidence type="ECO:0000259" key="3">
    <source>
        <dbReference type="SMART" id="SM00645"/>
    </source>
</evidence>
<dbReference type="AlphaFoldDB" id="A0A8S1RHV6"/>